<name>A0ACC1D9G5_9NEOP</name>
<dbReference type="EMBL" id="CM034392">
    <property type="protein sequence ID" value="KAJ0180207.1"/>
    <property type="molecule type" value="Genomic_DNA"/>
</dbReference>
<gene>
    <name evidence="1" type="ORF">K1T71_003611</name>
</gene>
<comment type="caution">
    <text evidence="1">The sequence shown here is derived from an EMBL/GenBank/DDBJ whole genome shotgun (WGS) entry which is preliminary data.</text>
</comment>
<organism evidence="1 2">
    <name type="scientific">Dendrolimus kikuchii</name>
    <dbReference type="NCBI Taxonomy" id="765133"/>
    <lineage>
        <taxon>Eukaryota</taxon>
        <taxon>Metazoa</taxon>
        <taxon>Ecdysozoa</taxon>
        <taxon>Arthropoda</taxon>
        <taxon>Hexapoda</taxon>
        <taxon>Insecta</taxon>
        <taxon>Pterygota</taxon>
        <taxon>Neoptera</taxon>
        <taxon>Endopterygota</taxon>
        <taxon>Lepidoptera</taxon>
        <taxon>Glossata</taxon>
        <taxon>Ditrysia</taxon>
        <taxon>Bombycoidea</taxon>
        <taxon>Lasiocampidae</taxon>
        <taxon>Dendrolimus</taxon>
    </lineage>
</organism>
<accession>A0ACC1D9G5</accession>
<dbReference type="Proteomes" id="UP000824533">
    <property type="component" value="Linkage Group LG06"/>
</dbReference>
<sequence>MAPNVDGETARLDSLPGQSRRILPEGAPPAQAWIENEDPNSTPGENKRLLPIPQRPQKPKSRLQAGLTLGVHSKYPSPKKRVRKRSQFQIRKEKLIAVLKPPYFIVSMIVLIVSIHLLGTCGLHDKLEWSPGVWRHEPWRLLTYGFLHATTTHLALNAIVALAIGWLLEREQGWWRIVIVWFSGVAAGALGAGVMQPGVRVVGASAAVYALLSAHLPNVCLRYGHIPLWWFRPLSVVVLGVSEACWALMRSPTVSGAASAHAQTSFEHVAWSAHAMGAAVAAPLAFLVFTGENEGKRYILALRVLSGLVLIAGVVAATLHYTLWYETEPT</sequence>
<protein>
    <submittedName>
        <fullName evidence="1">Uncharacterized protein</fullName>
    </submittedName>
</protein>
<reference evidence="1 2" key="1">
    <citation type="journal article" date="2021" name="Front. Genet.">
        <title>Chromosome-Level Genome Assembly Reveals Significant Gene Expansion in the Toll and IMD Signaling Pathways of Dendrolimus kikuchii.</title>
        <authorList>
            <person name="Zhou J."/>
            <person name="Wu P."/>
            <person name="Xiong Z."/>
            <person name="Liu N."/>
            <person name="Zhao N."/>
            <person name="Ji M."/>
            <person name="Qiu Y."/>
            <person name="Yang B."/>
        </authorList>
    </citation>
    <scope>NUCLEOTIDE SEQUENCE [LARGE SCALE GENOMIC DNA]</scope>
    <source>
        <strain evidence="1">Ann1</strain>
    </source>
</reference>
<evidence type="ECO:0000313" key="1">
    <source>
        <dbReference type="EMBL" id="KAJ0180207.1"/>
    </source>
</evidence>
<evidence type="ECO:0000313" key="2">
    <source>
        <dbReference type="Proteomes" id="UP000824533"/>
    </source>
</evidence>
<proteinExistence type="predicted"/>
<keyword evidence="2" id="KW-1185">Reference proteome</keyword>